<comment type="caution">
    <text evidence="1">The sequence shown here is derived from an EMBL/GenBank/DDBJ whole genome shotgun (WGS) entry which is preliminary data.</text>
</comment>
<dbReference type="PANTHER" id="PTHR21599:SF0">
    <property type="entry name" value="GLYCERATE KINASE"/>
    <property type="match status" value="1"/>
</dbReference>
<reference evidence="1 2" key="1">
    <citation type="submission" date="2019-07" db="EMBL/GenBank/DDBJ databases">
        <title>Whole genome shotgun sequence of Cellulomonas aerilata NBRC 106308.</title>
        <authorList>
            <person name="Hosoyama A."/>
            <person name="Uohara A."/>
            <person name="Ohji S."/>
            <person name="Ichikawa N."/>
        </authorList>
    </citation>
    <scope>NUCLEOTIDE SEQUENCE [LARGE SCALE GENOMIC DNA]</scope>
    <source>
        <strain evidence="1 2">NBRC 106308</strain>
    </source>
</reference>
<keyword evidence="2" id="KW-1185">Reference proteome</keyword>
<proteinExistence type="predicted"/>
<protein>
    <recommendedName>
        <fullName evidence="3">Glycerate kinase</fullName>
    </recommendedName>
</protein>
<dbReference type="PANTHER" id="PTHR21599">
    <property type="entry name" value="GLYCERATE KINASE"/>
    <property type="match status" value="1"/>
</dbReference>
<evidence type="ECO:0008006" key="3">
    <source>
        <dbReference type="Google" id="ProtNLM"/>
    </source>
</evidence>
<dbReference type="GO" id="GO:0008887">
    <property type="term" value="F:glycerate kinase activity"/>
    <property type="evidence" value="ECO:0007669"/>
    <property type="project" value="InterPro"/>
</dbReference>
<sequence>MITGEGSLDAQSLHGKAPVGVAHAAARAGVPTVAVCGRRSLTSAQLDRAGLAAAYALTDLEPDVARCLSDAGRLLEDVGAAVARDWLHPTPDRPSPAHPQGD</sequence>
<dbReference type="GO" id="GO:0031388">
    <property type="term" value="P:organic acid phosphorylation"/>
    <property type="evidence" value="ECO:0007669"/>
    <property type="project" value="InterPro"/>
</dbReference>
<evidence type="ECO:0000313" key="1">
    <source>
        <dbReference type="EMBL" id="GEO34790.1"/>
    </source>
</evidence>
<dbReference type="InterPro" id="IPR018197">
    <property type="entry name" value="Glycerate_kinase_RE-like"/>
</dbReference>
<dbReference type="InterPro" id="IPR004381">
    <property type="entry name" value="Glycerate_kinase"/>
</dbReference>
<dbReference type="Pfam" id="PF02595">
    <property type="entry name" value="Gly_kinase"/>
    <property type="match status" value="1"/>
</dbReference>
<dbReference type="InterPro" id="IPR036129">
    <property type="entry name" value="Glycerate_kinase_sf"/>
</dbReference>
<dbReference type="EMBL" id="BJYY01000015">
    <property type="protein sequence ID" value="GEO34790.1"/>
    <property type="molecule type" value="Genomic_DNA"/>
</dbReference>
<evidence type="ECO:0000313" key="2">
    <source>
        <dbReference type="Proteomes" id="UP000321181"/>
    </source>
</evidence>
<name>A0A512DEX1_9CELL</name>
<accession>A0A512DEX1</accession>
<gene>
    <name evidence="1" type="ORF">CAE01nite_25150</name>
</gene>
<dbReference type="Proteomes" id="UP000321181">
    <property type="component" value="Unassembled WGS sequence"/>
</dbReference>
<dbReference type="Gene3D" id="3.40.50.10350">
    <property type="entry name" value="Glycerate kinase, domain 1"/>
    <property type="match status" value="1"/>
</dbReference>
<dbReference type="SUPFAM" id="SSF110738">
    <property type="entry name" value="Glycerate kinase I"/>
    <property type="match status" value="1"/>
</dbReference>
<organism evidence="1 2">
    <name type="scientific">Cellulomonas aerilata</name>
    <dbReference type="NCBI Taxonomy" id="515326"/>
    <lineage>
        <taxon>Bacteria</taxon>
        <taxon>Bacillati</taxon>
        <taxon>Actinomycetota</taxon>
        <taxon>Actinomycetes</taxon>
        <taxon>Micrococcales</taxon>
        <taxon>Cellulomonadaceae</taxon>
        <taxon>Cellulomonas</taxon>
    </lineage>
</organism>
<dbReference type="AlphaFoldDB" id="A0A512DEX1"/>